<feature type="chain" id="PRO_5040951199" evidence="1">
    <location>
        <begin position="22"/>
        <end position="280"/>
    </location>
</feature>
<dbReference type="InterPro" id="IPR003609">
    <property type="entry name" value="Pan_app"/>
</dbReference>
<keyword evidence="1" id="KW-0732">Signal</keyword>
<sequence>MRLSTIKPALRAASIISLAAAQTYTCPAQNNTLITDSNNKQYIIGCGSDTLGGSATSTGVNSFNDCFAACDNYSGCTAFTFSGPSGAATGTTGSGNCYLKTSNSEGFTGSSNNNVAGILYGPSYYYIGTPSPNFICPDDDNTVVYDYNQTAWALKCSSDTNSGSTGTAPTAQYSFDDCFVFCERTPGCTAFTYSGQTNGAGTGTCYLQAGTSENFASSDVNHVAAIKLSNFSGTKGTKTLTYQMGGPLITTGIVVTYTAYYTTVVRKRDMSYSTATVGME</sequence>
<feature type="signal peptide" evidence="1">
    <location>
        <begin position="1"/>
        <end position="21"/>
    </location>
</feature>
<evidence type="ECO:0000259" key="3">
    <source>
        <dbReference type="Pfam" id="PF14295"/>
    </source>
</evidence>
<evidence type="ECO:0000256" key="1">
    <source>
        <dbReference type="SAM" id="SignalP"/>
    </source>
</evidence>
<dbReference type="OrthoDB" id="3944336at2759"/>
<organism evidence="4 5">
    <name type="scientific">Teratosphaeria destructans</name>
    <dbReference type="NCBI Taxonomy" id="418781"/>
    <lineage>
        <taxon>Eukaryota</taxon>
        <taxon>Fungi</taxon>
        <taxon>Dikarya</taxon>
        <taxon>Ascomycota</taxon>
        <taxon>Pezizomycotina</taxon>
        <taxon>Dothideomycetes</taxon>
        <taxon>Dothideomycetidae</taxon>
        <taxon>Mycosphaerellales</taxon>
        <taxon>Teratosphaeriaceae</taxon>
        <taxon>Teratosphaeria</taxon>
    </lineage>
</organism>
<dbReference type="Pfam" id="PF14295">
    <property type="entry name" value="PAN_4"/>
    <property type="match status" value="1"/>
</dbReference>
<name>A0A9W7SMV6_9PEZI</name>
<dbReference type="AlphaFoldDB" id="A0A9W7SMV6"/>
<dbReference type="Proteomes" id="UP001138500">
    <property type="component" value="Unassembled WGS sequence"/>
</dbReference>
<evidence type="ECO:0000313" key="5">
    <source>
        <dbReference type="Proteomes" id="UP001138500"/>
    </source>
</evidence>
<evidence type="ECO:0000313" key="4">
    <source>
        <dbReference type="EMBL" id="KAH9823728.1"/>
    </source>
</evidence>
<dbReference type="EMBL" id="RIBY02002167">
    <property type="protein sequence ID" value="KAH9823728.1"/>
    <property type="molecule type" value="Genomic_DNA"/>
</dbReference>
<accession>A0A9W7SMV6</accession>
<feature type="domain" description="Apple" evidence="2">
    <location>
        <begin position="174"/>
        <end position="221"/>
    </location>
</feature>
<reference evidence="4 5" key="1">
    <citation type="journal article" date="2018" name="IMA Fungus">
        <title>IMA Genome-F 10: Nine draft genome sequences of Claviceps purpurea s.lat., including C. arundinis, C. humidiphila, and C. cf. spartinae, pseudomolecules for the pitch canker pathogen Fusarium circinatum, draft genome of Davidsoniella eucalypti, Grosmannia galeiformis, Quambalaria eucalypti, and Teratosphaeria destructans.</title>
        <authorList>
            <person name="Wingfield B.D."/>
            <person name="Liu M."/>
            <person name="Nguyen H.D."/>
            <person name="Lane F.A."/>
            <person name="Morgan S.W."/>
            <person name="De Vos L."/>
            <person name="Wilken P.M."/>
            <person name="Duong T.A."/>
            <person name="Aylward J."/>
            <person name="Coetzee M.P."/>
            <person name="Dadej K."/>
            <person name="De Beer Z.W."/>
            <person name="Findlay W."/>
            <person name="Havenga M."/>
            <person name="Kolarik M."/>
            <person name="Menzies J.G."/>
            <person name="Naidoo K."/>
            <person name="Pochopski O."/>
            <person name="Shoukouhi P."/>
            <person name="Santana Q.C."/>
            <person name="Seifert K.A."/>
            <person name="Soal N."/>
            <person name="Steenkamp E.T."/>
            <person name="Tatham C.T."/>
            <person name="van der Nest M.A."/>
            <person name="Wingfield M.J."/>
        </authorList>
    </citation>
    <scope>NUCLEOTIDE SEQUENCE [LARGE SCALE GENOMIC DNA]</scope>
    <source>
        <strain evidence="4">CMW44962</strain>
    </source>
</reference>
<reference evidence="4 5" key="2">
    <citation type="journal article" date="2021" name="Curr. Genet.">
        <title>Genetic response to nitrogen starvation in the aggressive Eucalyptus foliar pathogen Teratosphaeria destructans.</title>
        <authorList>
            <person name="Havenga M."/>
            <person name="Wingfield B.D."/>
            <person name="Wingfield M.J."/>
            <person name="Dreyer L.L."/>
            <person name="Roets F."/>
            <person name="Aylward J."/>
        </authorList>
    </citation>
    <scope>NUCLEOTIDE SEQUENCE [LARGE SCALE GENOMIC DNA]</scope>
    <source>
        <strain evidence="4">CMW44962</strain>
    </source>
</reference>
<evidence type="ECO:0000259" key="2">
    <source>
        <dbReference type="Pfam" id="PF00024"/>
    </source>
</evidence>
<protein>
    <submittedName>
        <fullName evidence="4">WSC-domain-containing protein</fullName>
    </submittedName>
</protein>
<gene>
    <name evidence="4" type="ORF">Tdes44962_MAKER04472</name>
</gene>
<dbReference type="Pfam" id="PF00024">
    <property type="entry name" value="PAN_1"/>
    <property type="match status" value="1"/>
</dbReference>
<comment type="caution">
    <text evidence="4">The sequence shown here is derived from an EMBL/GenBank/DDBJ whole genome shotgun (WGS) entry which is preliminary data.</text>
</comment>
<feature type="domain" description="Apple" evidence="3">
    <location>
        <begin position="60"/>
        <end position="100"/>
    </location>
</feature>
<dbReference type="Gene3D" id="3.50.4.10">
    <property type="entry name" value="Hepatocyte Growth Factor"/>
    <property type="match status" value="2"/>
</dbReference>
<proteinExistence type="predicted"/>
<keyword evidence="5" id="KW-1185">Reference proteome</keyword>